<dbReference type="EMBL" id="MVDE01000009">
    <property type="protein sequence ID" value="PKQ67306.1"/>
    <property type="molecule type" value="Genomic_DNA"/>
</dbReference>
<protein>
    <recommendedName>
        <fullName evidence="10">RagB/SusD family nutrient uptake outer membrane protein</fullName>
    </recommendedName>
</protein>
<dbReference type="Proteomes" id="UP000233618">
    <property type="component" value="Unassembled WGS sequence"/>
</dbReference>
<dbReference type="Pfam" id="PF14322">
    <property type="entry name" value="SusD-like_3"/>
    <property type="match status" value="1"/>
</dbReference>
<comment type="similarity">
    <text evidence="2">Belongs to the SusD family.</text>
</comment>
<evidence type="ECO:0000256" key="3">
    <source>
        <dbReference type="ARBA" id="ARBA00022729"/>
    </source>
</evidence>
<evidence type="ECO:0000256" key="5">
    <source>
        <dbReference type="ARBA" id="ARBA00023237"/>
    </source>
</evidence>
<evidence type="ECO:0000259" key="6">
    <source>
        <dbReference type="Pfam" id="PF07980"/>
    </source>
</evidence>
<evidence type="ECO:0000259" key="7">
    <source>
        <dbReference type="Pfam" id="PF14322"/>
    </source>
</evidence>
<name>A0A2N3IAG5_9BACT</name>
<dbReference type="SUPFAM" id="SSF48452">
    <property type="entry name" value="TPR-like"/>
    <property type="match status" value="1"/>
</dbReference>
<keyword evidence="9" id="KW-1185">Reference proteome</keyword>
<dbReference type="Gene3D" id="1.25.40.390">
    <property type="match status" value="1"/>
</dbReference>
<evidence type="ECO:0008006" key="10">
    <source>
        <dbReference type="Google" id="ProtNLM"/>
    </source>
</evidence>
<dbReference type="InterPro" id="IPR033985">
    <property type="entry name" value="SusD-like_N"/>
</dbReference>
<dbReference type="Pfam" id="PF07980">
    <property type="entry name" value="SusD_RagB"/>
    <property type="match status" value="1"/>
</dbReference>
<dbReference type="AlphaFoldDB" id="A0A2N3IAG5"/>
<evidence type="ECO:0000313" key="8">
    <source>
        <dbReference type="EMBL" id="PKQ67306.1"/>
    </source>
</evidence>
<gene>
    <name evidence="8" type="ORF">BZG01_07910</name>
</gene>
<dbReference type="RefSeq" id="WP_101309291.1">
    <property type="nucleotide sequence ID" value="NZ_MVDE01000009.1"/>
</dbReference>
<keyword evidence="4" id="KW-0472">Membrane</keyword>
<proteinExistence type="inferred from homology"/>
<feature type="domain" description="RagB/SusD" evidence="6">
    <location>
        <begin position="267"/>
        <end position="493"/>
    </location>
</feature>
<comment type="subcellular location">
    <subcellularLocation>
        <location evidence="1">Cell outer membrane</location>
    </subcellularLocation>
</comment>
<reference evidence="8 9" key="1">
    <citation type="journal article" date="2017" name="Front. Microbiol.">
        <title>Labilibaculum manganireducens gen. nov., sp. nov. and Labilibaculum filiforme sp. nov., Novel Bacteroidetes Isolated from Subsurface Sediments of the Baltic Sea.</title>
        <authorList>
            <person name="Vandieken V."/>
            <person name="Marshall I.P."/>
            <person name="Niemann H."/>
            <person name="Engelen B."/>
            <person name="Cypionka H."/>
        </authorList>
    </citation>
    <scope>NUCLEOTIDE SEQUENCE [LARGE SCALE GENOMIC DNA]</scope>
    <source>
        <strain evidence="8 9">59.10-2M</strain>
    </source>
</reference>
<evidence type="ECO:0000256" key="2">
    <source>
        <dbReference type="ARBA" id="ARBA00006275"/>
    </source>
</evidence>
<evidence type="ECO:0000256" key="1">
    <source>
        <dbReference type="ARBA" id="ARBA00004442"/>
    </source>
</evidence>
<dbReference type="InterPro" id="IPR011990">
    <property type="entry name" value="TPR-like_helical_dom_sf"/>
</dbReference>
<keyword evidence="5" id="KW-0998">Cell outer membrane</keyword>
<sequence length="528" mass="58361">MKNRIYKIAIVLFSLFTFLGCSSDFLELEPTGKLASEEYLTTEKEAFDALIGLYDRMQVNNNNQEDWSSVFLTRVLLSDDSNAGGGSATDQQKFQEIDDYTQRADNAAVQNVWKGYYKAINMANNIIDNVPPELASAETIIAEAKFVRAYNYFELVTLFGSIPLRLENPKTEADNHVAKSSVEAIYAQIELDLTAAVASLPLKSAYSAAYKFRASKGTAQALLGKAQLFQKKYAEAATNFAAVISSEEYDLEDNYGEIYDGVAKAGKEVVFEILYSSESGNNWDTWDGTGESNYMTQLMGIRGDHSFNNLDVALGKEYINGWGMNVPTREIGELLEASAANGDVRGPASVISGTDFSAAGGYINSPEAAAIYTGDNKDYEGPGTFNWGDYEGYLRLKYTCDTLETGKPAFETNWQFPVKVIRYADVLLMAAEAYLESSQADKALTEINKVRVRAGLSNLSSVSLQNIKDERRLELAFEGHRFFDCVRWGDTSELGPKFTAGKNELLPIPQIEIDLNNELSQADQNPGY</sequence>
<evidence type="ECO:0000313" key="9">
    <source>
        <dbReference type="Proteomes" id="UP000233618"/>
    </source>
</evidence>
<dbReference type="PROSITE" id="PS51257">
    <property type="entry name" value="PROKAR_LIPOPROTEIN"/>
    <property type="match status" value="1"/>
</dbReference>
<organism evidence="8 9">
    <name type="scientific">Labilibaculum manganireducens</name>
    <dbReference type="NCBI Taxonomy" id="1940525"/>
    <lineage>
        <taxon>Bacteria</taxon>
        <taxon>Pseudomonadati</taxon>
        <taxon>Bacteroidota</taxon>
        <taxon>Bacteroidia</taxon>
        <taxon>Marinilabiliales</taxon>
        <taxon>Marinifilaceae</taxon>
        <taxon>Labilibaculum</taxon>
    </lineage>
</organism>
<accession>A0A2N3IAG5</accession>
<feature type="domain" description="SusD-like N-terminal" evidence="7">
    <location>
        <begin position="24"/>
        <end position="225"/>
    </location>
</feature>
<comment type="caution">
    <text evidence="8">The sequence shown here is derived from an EMBL/GenBank/DDBJ whole genome shotgun (WGS) entry which is preliminary data.</text>
</comment>
<dbReference type="InterPro" id="IPR012944">
    <property type="entry name" value="SusD_RagB_dom"/>
</dbReference>
<dbReference type="GO" id="GO:0009279">
    <property type="term" value="C:cell outer membrane"/>
    <property type="evidence" value="ECO:0007669"/>
    <property type="project" value="UniProtKB-SubCell"/>
</dbReference>
<evidence type="ECO:0000256" key="4">
    <source>
        <dbReference type="ARBA" id="ARBA00023136"/>
    </source>
</evidence>
<dbReference type="CDD" id="cd08977">
    <property type="entry name" value="SusD"/>
    <property type="match status" value="1"/>
</dbReference>
<keyword evidence="3" id="KW-0732">Signal</keyword>